<keyword evidence="2" id="KW-0472">Membrane</keyword>
<dbReference type="EMBL" id="KK198757">
    <property type="protein sequence ID" value="KCW72038.1"/>
    <property type="molecule type" value="Genomic_DNA"/>
</dbReference>
<feature type="region of interest" description="Disordered" evidence="1">
    <location>
        <begin position="70"/>
        <end position="131"/>
    </location>
</feature>
<feature type="compositionally biased region" description="Basic and acidic residues" evidence="1">
    <location>
        <begin position="90"/>
        <end position="102"/>
    </location>
</feature>
<keyword evidence="2" id="KW-1133">Transmembrane helix</keyword>
<sequence>MQGMKPVLPKKFVLLAVSVSLILLLNQRILSSSSSPSSFKDPDSSSGALLVFLILNTFVLTVLLGSHKQNCRGADLSRPSSDEVAENDDRENRDEGDSDIKEYSGSGRSDGYDGDDDMSGSDDEISWEDGDCTNSLEKRIEEFIAMVDERWCVERFKENNCKERVSKS</sequence>
<feature type="transmembrane region" description="Helical" evidence="2">
    <location>
        <begin position="47"/>
        <end position="65"/>
    </location>
</feature>
<dbReference type="InParanoid" id="A0A059C0P5"/>
<dbReference type="AlphaFoldDB" id="A0A059C0P5"/>
<reference evidence="3" key="1">
    <citation type="submission" date="2013-07" db="EMBL/GenBank/DDBJ databases">
        <title>The genome of Eucalyptus grandis.</title>
        <authorList>
            <person name="Schmutz J."/>
            <person name="Hayes R."/>
            <person name="Myburg A."/>
            <person name="Tuskan G."/>
            <person name="Grattapaglia D."/>
            <person name="Rokhsar D.S."/>
        </authorList>
    </citation>
    <scope>NUCLEOTIDE SEQUENCE</scope>
    <source>
        <tissue evidence="3">Leaf extractions</tissue>
    </source>
</reference>
<evidence type="ECO:0000256" key="2">
    <source>
        <dbReference type="SAM" id="Phobius"/>
    </source>
</evidence>
<dbReference type="PANTHER" id="PTHR36595:SF2">
    <property type="entry name" value="SERINE_THREONINE-PROTEIN KINASE FHKB-RELATED"/>
    <property type="match status" value="1"/>
</dbReference>
<dbReference type="PANTHER" id="PTHR36595">
    <property type="entry name" value="TRANSMEMBRANE PROTEIN"/>
    <property type="match status" value="1"/>
</dbReference>
<keyword evidence="2" id="KW-0812">Transmembrane</keyword>
<evidence type="ECO:0000256" key="1">
    <source>
        <dbReference type="SAM" id="MobiDB-lite"/>
    </source>
</evidence>
<feature type="compositionally biased region" description="Acidic residues" evidence="1">
    <location>
        <begin position="112"/>
        <end position="131"/>
    </location>
</feature>
<name>A0A059C0P5_EUCGR</name>
<organism evidence="3">
    <name type="scientific">Eucalyptus grandis</name>
    <name type="common">Flooded gum</name>
    <dbReference type="NCBI Taxonomy" id="71139"/>
    <lineage>
        <taxon>Eukaryota</taxon>
        <taxon>Viridiplantae</taxon>
        <taxon>Streptophyta</taxon>
        <taxon>Embryophyta</taxon>
        <taxon>Tracheophyta</taxon>
        <taxon>Spermatophyta</taxon>
        <taxon>Magnoliopsida</taxon>
        <taxon>eudicotyledons</taxon>
        <taxon>Gunneridae</taxon>
        <taxon>Pentapetalae</taxon>
        <taxon>rosids</taxon>
        <taxon>malvids</taxon>
        <taxon>Myrtales</taxon>
        <taxon>Myrtaceae</taxon>
        <taxon>Myrtoideae</taxon>
        <taxon>Eucalypteae</taxon>
        <taxon>Eucalyptus</taxon>
    </lineage>
</organism>
<dbReference type="Gramene" id="KCW72038">
    <property type="protein sequence ID" value="KCW72038"/>
    <property type="gene ID" value="EUGRSUZ_E00485"/>
</dbReference>
<gene>
    <name evidence="3" type="ORF">EUGRSUZ_E00485</name>
</gene>
<evidence type="ECO:0000313" key="3">
    <source>
        <dbReference type="EMBL" id="KCW72038.1"/>
    </source>
</evidence>
<protein>
    <submittedName>
        <fullName evidence="3">Uncharacterized protein</fullName>
    </submittedName>
</protein>
<accession>A0A059C0P5</accession>
<proteinExistence type="predicted"/>